<organism evidence="1 2">
    <name type="scientific">Gordonia phage Gravy</name>
    <dbReference type="NCBI Taxonomy" id="2094133"/>
    <lineage>
        <taxon>Viruses</taxon>
        <taxon>Duplodnaviria</taxon>
        <taxon>Heunggongvirae</taxon>
        <taxon>Uroviricota</taxon>
        <taxon>Caudoviricetes</taxon>
        <taxon>Deejayvirinae</taxon>
        <taxon>Tanisvirus</taxon>
        <taxon>Tanisvirus tanis</taxon>
    </lineage>
</organism>
<evidence type="ECO:0000313" key="2">
    <source>
        <dbReference type="Proteomes" id="UP000240261"/>
    </source>
</evidence>
<dbReference type="Proteomes" id="UP000240261">
    <property type="component" value="Segment"/>
</dbReference>
<reference evidence="1 2" key="1">
    <citation type="submission" date="2018-02" db="EMBL/GenBank/DDBJ databases">
        <authorList>
            <person name="Aull H.G."/>
            <person name="Garlena R.A."/>
            <person name="Russell D.A."/>
            <person name="Pop W.H."/>
            <person name="Jacobs-Sera D."/>
            <person name="Hatfull G.F."/>
        </authorList>
    </citation>
    <scope>NUCLEOTIDE SEQUENCE [LARGE SCALE GENOMIC DNA]</scope>
</reference>
<accession>A0A2P1JY77</accession>
<proteinExistence type="predicted"/>
<dbReference type="EMBL" id="MG962368">
    <property type="protein sequence ID" value="AVO25316.1"/>
    <property type="molecule type" value="Genomic_DNA"/>
</dbReference>
<gene>
    <name evidence="1" type="primary">77</name>
    <name evidence="1" type="ORF">PBI_GRAVY_77</name>
</gene>
<sequence>MSPQFALVDPRRKLEYAFTVIDTRERVVVRQGFTTKAGVDDFLKRYAIMSEATRADFFDNLHETGYSAYLSMAENEHSYSIHVMYVGHSQIAIQRSSVHI</sequence>
<evidence type="ECO:0000313" key="1">
    <source>
        <dbReference type="EMBL" id="AVO25316.1"/>
    </source>
</evidence>
<protein>
    <submittedName>
        <fullName evidence="1">Uncharacterized protein</fullName>
    </submittedName>
</protein>
<name>A0A2P1JY77_9CAUD</name>